<dbReference type="PROSITE" id="PS00138">
    <property type="entry name" value="SUBTILASE_SER"/>
    <property type="match status" value="1"/>
</dbReference>
<evidence type="ECO:0000256" key="6">
    <source>
        <dbReference type="RuleBase" id="RU003355"/>
    </source>
</evidence>
<dbReference type="PROSITE" id="PS51892">
    <property type="entry name" value="SUBTILASE"/>
    <property type="match status" value="1"/>
</dbReference>
<keyword evidence="11" id="KW-1185">Reference proteome</keyword>
<evidence type="ECO:0000256" key="7">
    <source>
        <dbReference type="SAM" id="SignalP"/>
    </source>
</evidence>
<dbReference type="InterPro" id="IPR007280">
    <property type="entry name" value="Peptidase_C_arc/bac"/>
</dbReference>
<dbReference type="Gene3D" id="2.60.120.380">
    <property type="match status" value="1"/>
</dbReference>
<dbReference type="RefSeq" id="WP_194929148.1">
    <property type="nucleotide sequence ID" value="NZ_JADLZT010000001.1"/>
</dbReference>
<dbReference type="CDD" id="cd07496">
    <property type="entry name" value="Peptidases_S8_13"/>
    <property type="match status" value="1"/>
</dbReference>
<evidence type="ECO:0000256" key="2">
    <source>
        <dbReference type="ARBA" id="ARBA00022670"/>
    </source>
</evidence>
<dbReference type="Pfam" id="PF00082">
    <property type="entry name" value="Peptidase_S8"/>
    <property type="match status" value="1"/>
</dbReference>
<feature type="active site" description="Charge relay system" evidence="5">
    <location>
        <position position="246"/>
    </location>
</feature>
<feature type="active site" description="Charge relay system" evidence="5">
    <location>
        <position position="188"/>
    </location>
</feature>
<evidence type="ECO:0000256" key="1">
    <source>
        <dbReference type="ARBA" id="ARBA00011073"/>
    </source>
</evidence>
<dbReference type="InterPro" id="IPR023828">
    <property type="entry name" value="Peptidase_S8_Ser-AS"/>
</dbReference>
<gene>
    <name evidence="10" type="ORF">IU514_00700</name>
</gene>
<feature type="active site" description="Charge relay system" evidence="5">
    <location>
        <position position="429"/>
    </location>
</feature>
<comment type="caution">
    <text evidence="10">The sequence shown here is derived from an EMBL/GenBank/DDBJ whole genome shotgun (WGS) entry which is preliminary data.</text>
</comment>
<keyword evidence="4 5" id="KW-0720">Serine protease</keyword>
<dbReference type="PANTHER" id="PTHR43806">
    <property type="entry name" value="PEPTIDASE S8"/>
    <property type="match status" value="1"/>
</dbReference>
<keyword evidence="2 5" id="KW-0645">Protease</keyword>
<dbReference type="SUPFAM" id="SSF52743">
    <property type="entry name" value="Subtilisin-like"/>
    <property type="match status" value="1"/>
</dbReference>
<feature type="domain" description="Peptidase S8/S53" evidence="8">
    <location>
        <begin position="179"/>
        <end position="463"/>
    </location>
</feature>
<accession>A0ABS0B239</accession>
<sequence>MYQFSRLSACALAAAISVAVLGAADAAGPRFVVRATEAPSSRAAADAMTRRYIVRYRNGTAQRASTLQALGAARTALSRSGIAAAKPGLSVRHLRRLAGGADVIELSRPLDRVSSAALLRTLASDPAVAYAEPDRLLQHTGMAAPSLMPNDPYLAQYQWHLHSPIGGINAPAAWDKSNGAGVVVAVIDTGITDHNDLDGNMLPGYDFISDAFVSRRPTDERVAGAHDYGDWNNDDTQCPLRSSSFHGTHVAGTVAEMTNNGRGMAGVAHGAKVLPVRVLGRCGGYLSDIADAVVWASGGSVPGVPANTNPAEVINMSLGGPGACDVTLQSAIDTAVANGTTVVVAAGNDNDDASGYAPASCNNTITVGATRVTGGRASYSNYGSHVDLSAPGGGGGVDGYDGYVWQALNDSLTAPELGAQVYGGMSGTSMASPHVAGTVALVQSIAPAPLTPAQVEALLKGTARAFPVAIPSATPMGSGILNAKAALNEVVPCQGPDCESSARPIANKMPVGGLSGAIGTELLYSLDVPVGASGLSFMTYGGSGDVSLLVSYGTVPTALAADVRSVRPGNSESARIAVARAGTYYIKVVGVKAFAGVTLEARHN</sequence>
<reference evidence="10 11" key="1">
    <citation type="submission" date="2020-11" db="EMBL/GenBank/DDBJ databases">
        <title>Draft Genome Sequence and Secondary Metabolite Biosynthetic Potential of the Lysobacter niastensis Type strain DSM 18481.</title>
        <authorList>
            <person name="Turrini P."/>
            <person name="Artuso I."/>
            <person name="Tescari M."/>
            <person name="Lugli G.A."/>
            <person name="Frangipani E."/>
            <person name="Ventura M."/>
            <person name="Visca P."/>
        </authorList>
    </citation>
    <scope>NUCLEOTIDE SEQUENCE [LARGE SCALE GENOMIC DNA]</scope>
    <source>
        <strain evidence="10 11">DSM 18481</strain>
    </source>
</reference>
<dbReference type="InterPro" id="IPR050131">
    <property type="entry name" value="Peptidase_S8_subtilisin-like"/>
</dbReference>
<dbReference type="PRINTS" id="PR00723">
    <property type="entry name" value="SUBTILISIN"/>
</dbReference>
<evidence type="ECO:0000259" key="8">
    <source>
        <dbReference type="Pfam" id="PF00082"/>
    </source>
</evidence>
<evidence type="ECO:0000256" key="4">
    <source>
        <dbReference type="ARBA" id="ARBA00022825"/>
    </source>
</evidence>
<feature type="chain" id="PRO_5047446257" evidence="7">
    <location>
        <begin position="27"/>
        <end position="604"/>
    </location>
</feature>
<evidence type="ECO:0000256" key="5">
    <source>
        <dbReference type="PROSITE-ProRule" id="PRU01240"/>
    </source>
</evidence>
<evidence type="ECO:0000313" key="10">
    <source>
        <dbReference type="EMBL" id="MBF6022535.1"/>
    </source>
</evidence>
<dbReference type="InterPro" id="IPR036852">
    <property type="entry name" value="Peptidase_S8/S53_dom_sf"/>
</dbReference>
<dbReference type="InterPro" id="IPR034176">
    <property type="entry name" value="Peptidases_S8_13"/>
</dbReference>
<dbReference type="Gene3D" id="3.40.50.200">
    <property type="entry name" value="Peptidase S8/S53 domain"/>
    <property type="match status" value="1"/>
</dbReference>
<feature type="signal peptide" evidence="7">
    <location>
        <begin position="1"/>
        <end position="26"/>
    </location>
</feature>
<dbReference type="InterPro" id="IPR000209">
    <property type="entry name" value="Peptidase_S8/S53_dom"/>
</dbReference>
<feature type="domain" description="Peptidase C-terminal archaeal/bacterial" evidence="9">
    <location>
        <begin position="523"/>
        <end position="589"/>
    </location>
</feature>
<dbReference type="Pfam" id="PF04151">
    <property type="entry name" value="PPC"/>
    <property type="match status" value="1"/>
</dbReference>
<dbReference type="InterPro" id="IPR015500">
    <property type="entry name" value="Peptidase_S8_subtilisin-rel"/>
</dbReference>
<protein>
    <submittedName>
        <fullName evidence="10">S8 family serine peptidase</fullName>
    </submittedName>
</protein>
<dbReference type="Proteomes" id="UP001429984">
    <property type="component" value="Unassembled WGS sequence"/>
</dbReference>
<proteinExistence type="inferred from homology"/>
<dbReference type="PROSITE" id="PS00136">
    <property type="entry name" value="SUBTILASE_ASP"/>
    <property type="match status" value="1"/>
</dbReference>
<dbReference type="InterPro" id="IPR023827">
    <property type="entry name" value="Peptidase_S8_Asp-AS"/>
</dbReference>
<organism evidence="10 11">
    <name type="scientific">Lysobacter niastensis</name>
    <dbReference type="NCBI Taxonomy" id="380629"/>
    <lineage>
        <taxon>Bacteria</taxon>
        <taxon>Pseudomonadati</taxon>
        <taxon>Pseudomonadota</taxon>
        <taxon>Gammaproteobacteria</taxon>
        <taxon>Lysobacterales</taxon>
        <taxon>Lysobacteraceae</taxon>
        <taxon>Lysobacter</taxon>
    </lineage>
</organism>
<evidence type="ECO:0000313" key="11">
    <source>
        <dbReference type="Proteomes" id="UP001429984"/>
    </source>
</evidence>
<dbReference type="EMBL" id="JADLZT010000001">
    <property type="protein sequence ID" value="MBF6022535.1"/>
    <property type="molecule type" value="Genomic_DNA"/>
</dbReference>
<evidence type="ECO:0000259" key="9">
    <source>
        <dbReference type="Pfam" id="PF04151"/>
    </source>
</evidence>
<evidence type="ECO:0000256" key="3">
    <source>
        <dbReference type="ARBA" id="ARBA00022801"/>
    </source>
</evidence>
<keyword evidence="3 5" id="KW-0378">Hydrolase</keyword>
<name>A0ABS0B239_9GAMM</name>
<dbReference type="PANTHER" id="PTHR43806:SF11">
    <property type="entry name" value="CEREVISIN-RELATED"/>
    <property type="match status" value="1"/>
</dbReference>
<comment type="similarity">
    <text evidence="1 5 6">Belongs to the peptidase S8 family.</text>
</comment>
<keyword evidence="7" id="KW-0732">Signal</keyword>